<reference evidence="2" key="1">
    <citation type="submission" date="2020-04" db="EMBL/GenBank/DDBJ databases">
        <authorList>
            <person name="Alioto T."/>
            <person name="Alioto T."/>
            <person name="Gomez Garrido J."/>
        </authorList>
    </citation>
    <scope>NUCLEOTIDE SEQUENCE</scope>
    <source>
        <strain evidence="2">A484AB</strain>
    </source>
</reference>
<dbReference type="AlphaFoldDB" id="A0A6S7HKP2"/>
<name>A0A6S7HKP2_PARCT</name>
<feature type="compositionally biased region" description="Low complexity" evidence="1">
    <location>
        <begin position="82"/>
        <end position="94"/>
    </location>
</feature>
<proteinExistence type="predicted"/>
<organism evidence="2 3">
    <name type="scientific">Paramuricea clavata</name>
    <name type="common">Red gorgonian</name>
    <name type="synonym">Violescent sea-whip</name>
    <dbReference type="NCBI Taxonomy" id="317549"/>
    <lineage>
        <taxon>Eukaryota</taxon>
        <taxon>Metazoa</taxon>
        <taxon>Cnidaria</taxon>
        <taxon>Anthozoa</taxon>
        <taxon>Octocorallia</taxon>
        <taxon>Malacalcyonacea</taxon>
        <taxon>Plexauridae</taxon>
        <taxon>Paramuricea</taxon>
    </lineage>
</organism>
<feature type="compositionally biased region" description="Polar residues" evidence="1">
    <location>
        <begin position="100"/>
        <end position="111"/>
    </location>
</feature>
<feature type="region of interest" description="Disordered" evidence="1">
    <location>
        <begin position="73"/>
        <end position="111"/>
    </location>
</feature>
<gene>
    <name evidence="2" type="ORF">PACLA_8A027361</name>
</gene>
<sequence length="153" mass="17053">MKKTKQVLKMYNSSILKPVGQCMVQLQNPETCKKYKVEFTVIDGENCTNLLGSRAAQQMGLVNVNYDNMKILSESDQKGDSHTTMTSSESSPTERSTHSILTSPESSQTGLTMEQITSEYKDIFEGLGQLGPKLHLELEENVKPVQQAVRKIP</sequence>
<evidence type="ECO:0000256" key="1">
    <source>
        <dbReference type="SAM" id="MobiDB-lite"/>
    </source>
</evidence>
<feature type="non-terminal residue" evidence="2">
    <location>
        <position position="153"/>
    </location>
</feature>
<accession>A0A6S7HKP2</accession>
<comment type="caution">
    <text evidence="2">The sequence shown here is derived from an EMBL/GenBank/DDBJ whole genome shotgun (WGS) entry which is preliminary data.</text>
</comment>
<evidence type="ECO:0000313" key="2">
    <source>
        <dbReference type="EMBL" id="CAB4005336.1"/>
    </source>
</evidence>
<dbReference type="EMBL" id="CACRXK020005165">
    <property type="protein sequence ID" value="CAB4005336.1"/>
    <property type="molecule type" value="Genomic_DNA"/>
</dbReference>
<keyword evidence="3" id="KW-1185">Reference proteome</keyword>
<evidence type="ECO:0000313" key="3">
    <source>
        <dbReference type="Proteomes" id="UP001152795"/>
    </source>
</evidence>
<dbReference type="Proteomes" id="UP001152795">
    <property type="component" value="Unassembled WGS sequence"/>
</dbReference>
<protein>
    <submittedName>
        <fullName evidence="2">Uncharacterized protein</fullName>
    </submittedName>
</protein>
<dbReference type="OrthoDB" id="10041530at2759"/>